<dbReference type="RefSeq" id="WP_166213657.1">
    <property type="nucleotide sequence ID" value="NZ_CP088285.1"/>
</dbReference>
<dbReference type="EMBL" id="CP147711">
    <property type="protein sequence ID" value="WXC80751.1"/>
    <property type="molecule type" value="Genomic_DNA"/>
</dbReference>
<evidence type="ECO:0000313" key="2">
    <source>
        <dbReference type="EMBL" id="NVI49382.1"/>
    </source>
</evidence>
<accession>A0A973W8W8</accession>
<reference evidence="2" key="1">
    <citation type="submission" date="2020-06" db="EMBL/GenBank/DDBJ databases">
        <title>Whole Genome Sequence of Bradyrhizobium sp. Strain 1S1.</title>
        <authorList>
            <person name="Bromfield E.S.P."/>
            <person name="Cloutier S."/>
        </authorList>
    </citation>
    <scope>NUCLEOTIDE SEQUENCE [LARGE SCALE GENOMIC DNA]</scope>
    <source>
        <strain evidence="2">1S1</strain>
    </source>
</reference>
<evidence type="ECO:0000313" key="4">
    <source>
        <dbReference type="Proteomes" id="UP001432046"/>
    </source>
</evidence>
<proteinExistence type="predicted"/>
<evidence type="ECO:0000256" key="1">
    <source>
        <dbReference type="SAM" id="SignalP"/>
    </source>
</evidence>
<name>A0A973W8W8_9BRAD</name>
<reference evidence="3" key="2">
    <citation type="journal article" date="2021" name="Int. J. Syst. Evol. Microbiol.">
        <title>Bradyrhizobium septentrionale sp. nov. (sv. septentrionale) and Bradyrhizobium quebecense sp. nov. (sv. septentrionale) associated with legumes native to Canada possess rearranged symbiosis genes and numerous insertion sequences.</title>
        <authorList>
            <person name="Bromfield E.S.P."/>
            <person name="Cloutier S."/>
        </authorList>
    </citation>
    <scope>NUCLEOTIDE SEQUENCE</scope>
    <source>
        <strain evidence="3">5S5</strain>
    </source>
</reference>
<gene>
    <name evidence="2" type="ORF">HAP48_042415</name>
    <name evidence="3" type="ORF">WDK88_03625</name>
</gene>
<keyword evidence="4" id="KW-1185">Reference proteome</keyword>
<organism evidence="2">
    <name type="scientific">Bradyrhizobium septentrionale</name>
    <dbReference type="NCBI Taxonomy" id="1404411"/>
    <lineage>
        <taxon>Bacteria</taxon>
        <taxon>Pseudomonadati</taxon>
        <taxon>Pseudomonadota</taxon>
        <taxon>Alphaproteobacteria</taxon>
        <taxon>Hyphomicrobiales</taxon>
        <taxon>Nitrobacteraceae</taxon>
        <taxon>Bradyrhizobium</taxon>
    </lineage>
</organism>
<sequence length="107" mass="11868">MKNLAIYLTAGASALVMTATTTAYAGPLSLGASVTPASNIHNVRMVCREDGRCWRERGERRVIIRERGDSYGYAPRERYIERHDYEERGGIGFRAPGVSVGIGTDRY</sequence>
<keyword evidence="1" id="KW-0732">Signal</keyword>
<feature type="chain" id="PRO_5037063908" evidence="1">
    <location>
        <begin position="26"/>
        <end position="107"/>
    </location>
</feature>
<dbReference type="Proteomes" id="UP001432046">
    <property type="component" value="Chromosome"/>
</dbReference>
<protein>
    <submittedName>
        <fullName evidence="2">Uncharacterized protein</fullName>
    </submittedName>
</protein>
<reference evidence="3" key="3">
    <citation type="submission" date="2024-03" db="EMBL/GenBank/DDBJ databases">
        <authorList>
            <person name="Bromfield E.S.P."/>
            <person name="Cloutier S."/>
        </authorList>
    </citation>
    <scope>NUCLEOTIDE SEQUENCE</scope>
    <source>
        <strain evidence="3">5S5</strain>
    </source>
</reference>
<dbReference type="EMBL" id="JAAOLE020000001">
    <property type="protein sequence ID" value="NVI49382.1"/>
    <property type="molecule type" value="Genomic_DNA"/>
</dbReference>
<dbReference type="AlphaFoldDB" id="A0A973W8W8"/>
<evidence type="ECO:0000313" key="3">
    <source>
        <dbReference type="EMBL" id="WXC80751.1"/>
    </source>
</evidence>
<feature type="signal peptide" evidence="1">
    <location>
        <begin position="1"/>
        <end position="25"/>
    </location>
</feature>